<feature type="region of interest" description="Disordered" evidence="1">
    <location>
        <begin position="813"/>
        <end position="859"/>
    </location>
</feature>
<dbReference type="AlphaFoldDB" id="A0A182URR8"/>
<feature type="compositionally biased region" description="Pro residues" evidence="1">
    <location>
        <begin position="89"/>
        <end position="107"/>
    </location>
</feature>
<dbReference type="InterPro" id="IPR026711">
    <property type="entry name" value="Msl-1"/>
</dbReference>
<dbReference type="Pfam" id="PF15275">
    <property type="entry name" value="PEHE"/>
    <property type="match status" value="1"/>
</dbReference>
<dbReference type="VEuPathDB" id="VectorBase:AMEM002495"/>
<feature type="compositionally biased region" description="Low complexity" evidence="1">
    <location>
        <begin position="504"/>
        <end position="528"/>
    </location>
</feature>
<evidence type="ECO:0000259" key="2">
    <source>
        <dbReference type="PROSITE" id="PS52052"/>
    </source>
</evidence>
<dbReference type="KEGG" id="amer:121601932"/>
<dbReference type="GO" id="GO:0003682">
    <property type="term" value="F:chromatin binding"/>
    <property type="evidence" value="ECO:0007669"/>
    <property type="project" value="TreeGrafter"/>
</dbReference>
<dbReference type="SMART" id="SM01300">
    <property type="entry name" value="PEHE"/>
    <property type="match status" value="1"/>
</dbReference>
<dbReference type="PROSITE" id="PS52052">
    <property type="entry name" value="PEHE"/>
    <property type="match status" value="1"/>
</dbReference>
<feature type="compositionally biased region" description="Low complexity" evidence="1">
    <location>
        <begin position="471"/>
        <end position="485"/>
    </location>
</feature>
<dbReference type="GO" id="GO:0072487">
    <property type="term" value="C:MSL complex"/>
    <property type="evidence" value="ECO:0007669"/>
    <property type="project" value="InterPro"/>
</dbReference>
<feature type="region of interest" description="Disordered" evidence="1">
    <location>
        <begin position="946"/>
        <end position="988"/>
    </location>
</feature>
<sequence>MGASSASAINMMDTMDDHVYCNSTTATVAATSPSTTATVTTSATATAQTTVAVATAASPRAVPKPSVRESSTSDDQYQQSSPSQYSPSPSSPLPSSPQPASPRPSSPVPSSSVPSSPAPSSPVPSMEDETLMMEDDETEPDPPPLYGREEQSNESQTEGEEAAGENEAEAGFVNDVYDYGSQSGNDERLVNPDDSEYDEEDGDDDEEDEDAEDLDNIPSDSGVVTDDQQGDDPGDDNNGSGMAEALVAMNEVKQLQSILLLHLDLIQEQGDQILNKDKMIIRLKDENEVLKHQLELANRRVSLMMMQLQQNGLALPGDVQQQLVMQQPAPKQEGTVSPLTIRSQMENGRMRTIILKSSSSPPFVSSSVADGGPLFGAPCLPIRNPEVSSTVSPAKEELPDEIVLQNDPNQSPFYNVDDDEEDEDGEENNGEDEEDFRTDNNEVDGEIFLNYSKSDDDESLSPPMNHDYEDQQQQQQQQQQLQQQQQDEEHDSDDVQVVNDLYLQQQEQQQQQQQQQYMLQQQQQQQQQHTLQEHFVGMKTEEMDEEEEEGGYQSNGMAEEDEEEEEEEEDEGATSPAQYVSDDPANYDDTPMVMIDDGAVEVTMETDSPESQQSSQDSRDSQDSQDSQESQAYRQESQDSSQQGQPNGAGLEVNVPFVESSTVGGEAATHQHQQPVDDDCKQVIADRKAEIKREHTAESSQVSARGDIKPKGALETMPYAGCSREAPTEGGGENGREGVGRSRGGNPRMPRQFNPTLHCPSGNSSDGSVAARRNCKSTAAYMVTQKQYVSGSWKDDAVTAEIEKLLSNEAAELEIPSWTVIEDDGDDPAGGCDPPGGGEDESVSASEPSRENISDEAYSKRHTKLEIDERRRKKWDVQRIREQKHIERLKKRQLKEQPVEQEAQKAITTLYPTVDTLKYILVTDDVPVQAFGELIPLLPTNGGFSLPWNQPKPGPSFANPQTSCSTTTSSASTASGTGHNGPGPSGLGLLLETKTKFIHRLAPSLQAQKQRFTKRIKKDL</sequence>
<feature type="compositionally biased region" description="Polar residues" evidence="1">
    <location>
        <begin position="632"/>
        <end position="646"/>
    </location>
</feature>
<feature type="compositionally biased region" description="Acidic residues" evidence="1">
    <location>
        <begin position="416"/>
        <end position="445"/>
    </location>
</feature>
<dbReference type="EnsemblMetazoa" id="AMEM002495-RA">
    <property type="protein sequence ID" value="AMEM002495-PA"/>
    <property type="gene ID" value="AMEM002495"/>
</dbReference>
<dbReference type="PANTHER" id="PTHR21656:SF2">
    <property type="entry name" value="MALE-SPECIFIC LETHAL 1 HOMOLOG"/>
    <property type="match status" value="1"/>
</dbReference>
<name>A0A182URR8_ANOME</name>
<protein>
    <recommendedName>
        <fullName evidence="2">PEHE domain-containing protein</fullName>
    </recommendedName>
</protein>
<accession>A0A182URR8</accession>
<feature type="compositionally biased region" description="Acidic residues" evidence="1">
    <location>
        <begin position="126"/>
        <end position="140"/>
    </location>
</feature>
<evidence type="ECO:0000313" key="3">
    <source>
        <dbReference type="EnsemblMetazoa" id="AMEM002495-PA"/>
    </source>
</evidence>
<feature type="compositionally biased region" description="Low complexity" evidence="1">
    <location>
        <begin position="73"/>
        <end position="88"/>
    </location>
</feature>
<feature type="region of interest" description="Disordered" evidence="1">
    <location>
        <begin position="387"/>
        <end position="771"/>
    </location>
</feature>
<evidence type="ECO:0000313" key="4">
    <source>
        <dbReference type="Proteomes" id="UP000075903"/>
    </source>
</evidence>
<feature type="domain" description="PEHE" evidence="2">
    <location>
        <begin position="812"/>
        <end position="948"/>
    </location>
</feature>
<feature type="compositionally biased region" description="Acidic residues" evidence="1">
    <location>
        <begin position="157"/>
        <end position="168"/>
    </location>
</feature>
<feature type="compositionally biased region" description="Basic and acidic residues" evidence="1">
    <location>
        <begin position="678"/>
        <end position="697"/>
    </location>
</feature>
<feature type="compositionally biased region" description="Acidic residues" evidence="1">
    <location>
        <begin position="193"/>
        <end position="215"/>
    </location>
</feature>
<feature type="region of interest" description="Disordered" evidence="1">
    <location>
        <begin position="53"/>
        <end position="241"/>
    </location>
</feature>
<evidence type="ECO:0000256" key="1">
    <source>
        <dbReference type="SAM" id="MobiDB-lite"/>
    </source>
</evidence>
<dbReference type="RefSeq" id="XP_041786663.1">
    <property type="nucleotide sequence ID" value="XM_041930729.1"/>
</dbReference>
<feature type="compositionally biased region" description="Low complexity" evidence="1">
    <location>
        <begin position="53"/>
        <end position="63"/>
    </location>
</feature>
<dbReference type="VEuPathDB" id="VectorBase:AMEM21_009277"/>
<feature type="compositionally biased region" description="Acidic residues" evidence="1">
    <location>
        <begin position="558"/>
        <end position="572"/>
    </location>
</feature>
<reference evidence="3" key="1">
    <citation type="submission" date="2020-05" db="UniProtKB">
        <authorList>
            <consortium name="EnsemblMetazoa"/>
        </authorList>
    </citation>
    <scope>IDENTIFICATION</scope>
    <source>
        <strain evidence="3">MAF</strain>
    </source>
</reference>
<dbReference type="GeneID" id="121601932"/>
<dbReference type="Gene3D" id="6.10.250.2000">
    <property type="match status" value="1"/>
</dbReference>
<keyword evidence="4" id="KW-1185">Reference proteome</keyword>
<dbReference type="InterPro" id="IPR029332">
    <property type="entry name" value="PEHE_dom"/>
</dbReference>
<dbReference type="STRING" id="30066.A0A182URR8"/>
<proteinExistence type="predicted"/>
<organism evidence="3 4">
    <name type="scientific">Anopheles merus</name>
    <name type="common">Mosquito</name>
    <dbReference type="NCBI Taxonomy" id="30066"/>
    <lineage>
        <taxon>Eukaryota</taxon>
        <taxon>Metazoa</taxon>
        <taxon>Ecdysozoa</taxon>
        <taxon>Arthropoda</taxon>
        <taxon>Hexapoda</taxon>
        <taxon>Insecta</taxon>
        <taxon>Pterygota</taxon>
        <taxon>Neoptera</taxon>
        <taxon>Endopterygota</taxon>
        <taxon>Diptera</taxon>
        <taxon>Nematocera</taxon>
        <taxon>Culicoidea</taxon>
        <taxon>Culicidae</taxon>
        <taxon>Anophelinae</taxon>
        <taxon>Anopheles</taxon>
    </lineage>
</organism>
<dbReference type="Gene3D" id="1.20.5.170">
    <property type="match status" value="1"/>
</dbReference>
<feature type="compositionally biased region" description="Basic and acidic residues" evidence="1">
    <location>
        <begin position="848"/>
        <end position="859"/>
    </location>
</feature>
<feature type="compositionally biased region" description="Low complexity" evidence="1">
    <location>
        <begin position="962"/>
        <end position="977"/>
    </location>
</feature>
<dbReference type="Proteomes" id="UP000075903">
    <property type="component" value="Unassembled WGS sequence"/>
</dbReference>
<dbReference type="PANTHER" id="PTHR21656">
    <property type="entry name" value="MALE-SPECIFIC LETHAL-1 PROTEIN"/>
    <property type="match status" value="1"/>
</dbReference>